<dbReference type="EMBL" id="JACIEJ010000004">
    <property type="protein sequence ID" value="MBB3985812.1"/>
    <property type="molecule type" value="Genomic_DNA"/>
</dbReference>
<reference evidence="1 2" key="1">
    <citation type="submission" date="2020-08" db="EMBL/GenBank/DDBJ databases">
        <title>Genomic Encyclopedia of Type Strains, Phase IV (KMG-IV): sequencing the most valuable type-strain genomes for metagenomic binning, comparative biology and taxonomic classification.</title>
        <authorList>
            <person name="Goeker M."/>
        </authorList>
    </citation>
    <scope>NUCLEOTIDE SEQUENCE [LARGE SCALE GENOMIC DNA]</scope>
    <source>
        <strain evidence="1 2">DSM 102235</strain>
    </source>
</reference>
<evidence type="ECO:0000313" key="2">
    <source>
        <dbReference type="Proteomes" id="UP000541426"/>
    </source>
</evidence>
<dbReference type="RefSeq" id="WP_183965686.1">
    <property type="nucleotide sequence ID" value="NZ_BAABBZ010000018.1"/>
</dbReference>
<protein>
    <submittedName>
        <fullName evidence="1">Uncharacterized protein</fullName>
    </submittedName>
</protein>
<name>A0A7W6DS00_9RHOB</name>
<proteinExistence type="predicted"/>
<organism evidence="1 2">
    <name type="scientific">Sagittula marina</name>
    <dbReference type="NCBI Taxonomy" id="943940"/>
    <lineage>
        <taxon>Bacteria</taxon>
        <taxon>Pseudomonadati</taxon>
        <taxon>Pseudomonadota</taxon>
        <taxon>Alphaproteobacteria</taxon>
        <taxon>Rhodobacterales</taxon>
        <taxon>Roseobacteraceae</taxon>
        <taxon>Sagittula</taxon>
    </lineage>
</organism>
<sequence>MSEIAEINAAAKAVLEIVRAFSQAQRERTAKIRRKLTAKIIVLNPRMKGLSS</sequence>
<gene>
    <name evidence="1" type="ORF">GGQ68_002145</name>
</gene>
<evidence type="ECO:0000313" key="1">
    <source>
        <dbReference type="EMBL" id="MBB3985812.1"/>
    </source>
</evidence>
<accession>A0A7W6DS00</accession>
<dbReference type="AlphaFoldDB" id="A0A7W6DS00"/>
<comment type="caution">
    <text evidence="1">The sequence shown here is derived from an EMBL/GenBank/DDBJ whole genome shotgun (WGS) entry which is preliminary data.</text>
</comment>
<dbReference type="Proteomes" id="UP000541426">
    <property type="component" value="Unassembled WGS sequence"/>
</dbReference>
<keyword evidence="2" id="KW-1185">Reference proteome</keyword>